<name>A0A078AVK8_STYLE</name>
<feature type="region of interest" description="Disordered" evidence="2">
    <location>
        <begin position="496"/>
        <end position="515"/>
    </location>
</feature>
<keyword evidence="4" id="KW-1185">Reference proteome</keyword>
<feature type="compositionally biased region" description="Polar residues" evidence="2">
    <location>
        <begin position="503"/>
        <end position="515"/>
    </location>
</feature>
<reference evidence="3 4" key="1">
    <citation type="submission" date="2014-06" db="EMBL/GenBank/DDBJ databases">
        <authorList>
            <person name="Swart Estienne"/>
        </authorList>
    </citation>
    <scope>NUCLEOTIDE SEQUENCE [LARGE SCALE GENOMIC DNA]</scope>
    <source>
        <strain evidence="3 4">130c</strain>
    </source>
</reference>
<feature type="compositionally biased region" description="Polar residues" evidence="2">
    <location>
        <begin position="702"/>
        <end position="718"/>
    </location>
</feature>
<feature type="region of interest" description="Disordered" evidence="2">
    <location>
        <begin position="644"/>
        <end position="663"/>
    </location>
</feature>
<feature type="region of interest" description="Disordered" evidence="2">
    <location>
        <begin position="552"/>
        <end position="583"/>
    </location>
</feature>
<dbReference type="Proteomes" id="UP000039865">
    <property type="component" value="Unassembled WGS sequence"/>
</dbReference>
<feature type="compositionally biased region" description="Polar residues" evidence="2">
    <location>
        <begin position="561"/>
        <end position="571"/>
    </location>
</feature>
<dbReference type="InParanoid" id="A0A078AVK8"/>
<dbReference type="EMBL" id="CCKQ01013213">
    <property type="protein sequence ID" value="CDW84858.1"/>
    <property type="molecule type" value="Genomic_DNA"/>
</dbReference>
<feature type="region of interest" description="Disordered" evidence="2">
    <location>
        <begin position="669"/>
        <end position="718"/>
    </location>
</feature>
<evidence type="ECO:0000256" key="2">
    <source>
        <dbReference type="SAM" id="MobiDB-lite"/>
    </source>
</evidence>
<feature type="coiled-coil region" evidence="1">
    <location>
        <begin position="72"/>
        <end position="150"/>
    </location>
</feature>
<protein>
    <submittedName>
        <fullName evidence="3">Uncharacterized protein</fullName>
    </submittedName>
</protein>
<gene>
    <name evidence="3" type="primary">Contig18620.g19781</name>
    <name evidence="3" type="ORF">STYLEM_13927</name>
</gene>
<evidence type="ECO:0000256" key="1">
    <source>
        <dbReference type="SAM" id="Coils"/>
    </source>
</evidence>
<organism evidence="3 4">
    <name type="scientific">Stylonychia lemnae</name>
    <name type="common">Ciliate</name>
    <dbReference type="NCBI Taxonomy" id="5949"/>
    <lineage>
        <taxon>Eukaryota</taxon>
        <taxon>Sar</taxon>
        <taxon>Alveolata</taxon>
        <taxon>Ciliophora</taxon>
        <taxon>Intramacronucleata</taxon>
        <taxon>Spirotrichea</taxon>
        <taxon>Stichotrichia</taxon>
        <taxon>Sporadotrichida</taxon>
        <taxon>Oxytrichidae</taxon>
        <taxon>Stylonychinae</taxon>
        <taxon>Stylonychia</taxon>
    </lineage>
</organism>
<keyword evidence="1" id="KW-0175">Coiled coil</keyword>
<evidence type="ECO:0000313" key="3">
    <source>
        <dbReference type="EMBL" id="CDW84858.1"/>
    </source>
</evidence>
<accession>A0A078AVK8</accession>
<evidence type="ECO:0000313" key="4">
    <source>
        <dbReference type="Proteomes" id="UP000039865"/>
    </source>
</evidence>
<sequence length="855" mass="100317">MSIKSFNSVEDQIVELNHHRRNLYNKLDEIPLESLLSEDLNEMRQWILETIAASKILSDGLTPEIFEEFKTLKEDVNEIKYLEEENKYLENQVTFLQKQIDKKQKTFHMSEHDDEVIETELDENEEMENITRIEQNLRELGKQRTRQRNTQPAQKPIYEDLGIQRSQVQKLDRDSSLEDFKMIPHQSTNIDVFELSEKCIQLEDKLKKLQGEYAANEKKLYDALNSLQQVNTYSSEMENDLEAARIELDSLRKEKNTFQDRQKMSIDIIKELEDEKQKLERDNANRYEQMMQIQDEYKSLRDKFDDLQEYLNGIQAERKSMKFQFESKEKKIKDLESVINNFATIQEHLVYKKTKKREQFNVEKIEEIFKQIQEEEKQRLYEEAINSLKKFEVVLSPRNRHVTLKVTDHEENITQHKIQVTRNDLEILDMDEEDQTGFNQQLTEKLLDTSMVNRGFGENQLDGYPSDDKSDNNIGHQQVNLRPFEFHSNTTSADVSRRGSFLNKGNPSSDNASQNNRLTYMNEYENTPINAISGEIVYTGDIGDNMSRPGSFYKGDKRNSQRMTRPVTFQEQKPRKSTLNELDFDGAQPNEQFEEEQRPNDLLDISYGDLSQHSLMDVKPQISNRFAQNIFTEIRIDNVERQESASNMSFKQDGRKSSIQTPMFKNFQFRFDDGEGDDEIEQKDHSDSESEQSEQQSKSLIDMTQGNGEEQSIRISPKTQKIFKEVEIQTEFQEIQEKQSAAKGKKIDKLIQQKDVATHMLPEDIQQFLGSSSKGEEYKMTPKDRRKTQLAQDMDMYLDGEDLVLRSPLSFRRANQITSMPRKKQIKDNSMIQDSDIVNNRNSLPTDCSNQCNIY</sequence>
<dbReference type="AlphaFoldDB" id="A0A078AVK8"/>
<proteinExistence type="predicted"/>
<feature type="coiled-coil region" evidence="1">
    <location>
        <begin position="192"/>
        <end position="317"/>
    </location>
</feature>